<dbReference type="CTD" id="36340748"/>
<dbReference type="AlphaFoldDB" id="W6UFH8"/>
<proteinExistence type="predicted"/>
<keyword evidence="2" id="KW-1185">Reference proteome</keyword>
<sequence>MGSFGSLTNGSWDGMVGELLRRCCKTTSETEKTAIPCSIIDASYVVVSPTIKFLLTIFHQKENQHLRGRT</sequence>
<dbReference type="GeneID" id="36340748"/>
<evidence type="ECO:0008006" key="3">
    <source>
        <dbReference type="Google" id="ProtNLM"/>
    </source>
</evidence>
<gene>
    <name evidence="1" type="ORF">EGR_05033</name>
</gene>
<evidence type="ECO:0000313" key="1">
    <source>
        <dbReference type="EMBL" id="EUB60180.1"/>
    </source>
</evidence>
<accession>W6UFH8</accession>
<reference evidence="1 2" key="1">
    <citation type="journal article" date="2013" name="Nat. Genet.">
        <title>The genome of the hydatid tapeworm Echinococcus granulosus.</title>
        <authorList>
            <person name="Zheng H."/>
            <person name="Zhang W."/>
            <person name="Zhang L."/>
            <person name="Zhang Z."/>
            <person name="Li J."/>
            <person name="Lu G."/>
            <person name="Zhu Y."/>
            <person name="Wang Y."/>
            <person name="Huang Y."/>
            <person name="Liu J."/>
            <person name="Kang H."/>
            <person name="Chen J."/>
            <person name="Wang L."/>
            <person name="Chen A."/>
            <person name="Yu S."/>
            <person name="Gao Z."/>
            <person name="Jin L."/>
            <person name="Gu W."/>
            <person name="Wang Z."/>
            <person name="Zhao L."/>
            <person name="Shi B."/>
            <person name="Wen H."/>
            <person name="Lin R."/>
            <person name="Jones M.K."/>
            <person name="Brejova B."/>
            <person name="Vinar T."/>
            <person name="Zhao G."/>
            <person name="McManus D.P."/>
            <person name="Chen Z."/>
            <person name="Zhou Y."/>
            <person name="Wang S."/>
        </authorList>
    </citation>
    <scope>NUCLEOTIDE SEQUENCE [LARGE SCALE GENOMIC DNA]</scope>
</reference>
<dbReference type="RefSeq" id="XP_024351376.1">
    <property type="nucleotide sequence ID" value="XM_024494282.1"/>
</dbReference>
<organism evidence="1 2">
    <name type="scientific">Echinococcus granulosus</name>
    <name type="common">Hydatid tapeworm</name>
    <dbReference type="NCBI Taxonomy" id="6210"/>
    <lineage>
        <taxon>Eukaryota</taxon>
        <taxon>Metazoa</taxon>
        <taxon>Spiralia</taxon>
        <taxon>Lophotrochozoa</taxon>
        <taxon>Platyhelminthes</taxon>
        <taxon>Cestoda</taxon>
        <taxon>Eucestoda</taxon>
        <taxon>Cyclophyllidea</taxon>
        <taxon>Taeniidae</taxon>
        <taxon>Echinococcus</taxon>
        <taxon>Echinococcus granulosus group</taxon>
    </lineage>
</organism>
<evidence type="ECO:0000313" key="2">
    <source>
        <dbReference type="Proteomes" id="UP000019149"/>
    </source>
</evidence>
<dbReference type="KEGG" id="egl:EGR_05033"/>
<comment type="caution">
    <text evidence="1">The sequence shown here is derived from an EMBL/GenBank/DDBJ whole genome shotgun (WGS) entry which is preliminary data.</text>
</comment>
<protein>
    <recommendedName>
        <fullName evidence="3">Ionotropic glutamate receptor L-glutamate and glycine-binding domain-containing protein</fullName>
    </recommendedName>
</protein>
<dbReference type="EMBL" id="APAU02000034">
    <property type="protein sequence ID" value="EUB60180.1"/>
    <property type="molecule type" value="Genomic_DNA"/>
</dbReference>
<dbReference type="Proteomes" id="UP000019149">
    <property type="component" value="Unassembled WGS sequence"/>
</dbReference>
<name>W6UFH8_ECHGR</name>